<feature type="transmembrane region" description="Helical" evidence="2">
    <location>
        <begin position="60"/>
        <end position="81"/>
    </location>
</feature>
<dbReference type="EMBL" id="CP151657">
    <property type="protein sequence ID" value="WZP14852.1"/>
    <property type="molecule type" value="Genomic_DNA"/>
</dbReference>
<evidence type="ECO:0000259" key="3">
    <source>
        <dbReference type="Pfam" id="PF07331"/>
    </source>
</evidence>
<evidence type="ECO:0000313" key="5">
    <source>
        <dbReference type="Proteomes" id="UP001448858"/>
    </source>
</evidence>
<keyword evidence="5" id="KW-1185">Reference proteome</keyword>
<gene>
    <name evidence="4" type="ORF">AAE021_11720</name>
</gene>
<dbReference type="Proteomes" id="UP001448858">
    <property type="component" value="Chromosome"/>
</dbReference>
<feature type="transmembrane region" description="Helical" evidence="2">
    <location>
        <begin position="181"/>
        <end position="199"/>
    </location>
</feature>
<evidence type="ECO:0000313" key="4">
    <source>
        <dbReference type="EMBL" id="WZP14852.1"/>
    </source>
</evidence>
<protein>
    <submittedName>
        <fullName evidence="4">Tripartite tricarboxylate transporter TctB family protein</fullName>
    </submittedName>
</protein>
<evidence type="ECO:0000256" key="2">
    <source>
        <dbReference type="SAM" id="Phobius"/>
    </source>
</evidence>
<proteinExistence type="predicted"/>
<keyword evidence="2" id="KW-1133">Transmembrane helix</keyword>
<keyword evidence="2" id="KW-0472">Membrane</keyword>
<feature type="domain" description="DUF1468" evidence="3">
    <location>
        <begin position="30"/>
        <end position="200"/>
    </location>
</feature>
<feature type="transmembrane region" description="Helical" evidence="2">
    <location>
        <begin position="136"/>
        <end position="169"/>
    </location>
</feature>
<sequence length="208" mass="22213">MSLAQDKPAPARQSPAPRRPALEGRSELIVVAVLYAVAIFLTIGTATMNVQGTASPGPQFFPVLVCIALYGVATALAIQVIRRPNIPDTRIHPGRGNFSGAMLDDLSGEREFETLHDDTGDHPTYKTYSDWRTVGMVVGGVVAFTVMLNIVGWILSAAFLFWVICYAMGSKRPLFDVGVSLLFASAVQLAFNAGLGLNLPSGFLGGML</sequence>
<reference evidence="4 5" key="1">
    <citation type="submission" date="2024-04" db="EMBL/GenBank/DDBJ databases">
        <title>Arthrobacter sp. from Plains bison fecal sample.</title>
        <authorList>
            <person name="Ruzzini A."/>
        </authorList>
    </citation>
    <scope>NUCLEOTIDE SEQUENCE [LARGE SCALE GENOMIC DNA]</scope>
    <source>
        <strain evidence="4 5">EINP1</strain>
    </source>
</reference>
<dbReference type="RefSeq" id="WP_342022508.1">
    <property type="nucleotide sequence ID" value="NZ_CP151657.1"/>
</dbReference>
<evidence type="ECO:0000256" key="1">
    <source>
        <dbReference type="SAM" id="MobiDB-lite"/>
    </source>
</evidence>
<feature type="transmembrane region" description="Helical" evidence="2">
    <location>
        <begin position="28"/>
        <end position="48"/>
    </location>
</feature>
<feature type="region of interest" description="Disordered" evidence="1">
    <location>
        <begin position="1"/>
        <end position="20"/>
    </location>
</feature>
<name>A0ABZ2ZX66_9MICC</name>
<accession>A0ABZ2ZX66</accession>
<organism evidence="4 5">
    <name type="scientific">Arthrobacter citreus</name>
    <dbReference type="NCBI Taxonomy" id="1670"/>
    <lineage>
        <taxon>Bacteria</taxon>
        <taxon>Bacillati</taxon>
        <taxon>Actinomycetota</taxon>
        <taxon>Actinomycetes</taxon>
        <taxon>Micrococcales</taxon>
        <taxon>Micrococcaceae</taxon>
        <taxon>Arthrobacter</taxon>
    </lineage>
</organism>
<keyword evidence="2" id="KW-0812">Transmembrane</keyword>
<dbReference type="Pfam" id="PF07331">
    <property type="entry name" value="TctB"/>
    <property type="match status" value="1"/>
</dbReference>
<dbReference type="InterPro" id="IPR009936">
    <property type="entry name" value="DUF1468"/>
</dbReference>